<dbReference type="HOGENOM" id="CLU_1069559_0_0_1"/>
<reference evidence="2 3" key="1">
    <citation type="submission" date="2013-02" db="EMBL/GenBank/DDBJ databases">
        <title>Genome sequence of Candida maltosa Xu316, a potential industrial strain for xylitol and ethanol production.</title>
        <authorList>
            <person name="Yu J."/>
            <person name="Wang Q."/>
            <person name="Geng X."/>
            <person name="Bao W."/>
            <person name="He P."/>
            <person name="Cai J."/>
        </authorList>
    </citation>
    <scope>NUCLEOTIDE SEQUENCE [LARGE SCALE GENOMIC DNA]</scope>
    <source>
        <strain evidence="3">Xu316</strain>
    </source>
</reference>
<comment type="caution">
    <text evidence="2">The sequence shown here is derived from an EMBL/GenBank/DDBJ whole genome shotgun (WGS) entry which is preliminary data.</text>
</comment>
<dbReference type="OrthoDB" id="4023202at2759"/>
<feature type="compositionally biased region" description="Acidic residues" evidence="1">
    <location>
        <begin position="122"/>
        <end position="131"/>
    </location>
</feature>
<evidence type="ECO:0000313" key="2">
    <source>
        <dbReference type="EMBL" id="EMG49128.1"/>
    </source>
</evidence>
<dbReference type="STRING" id="1245528.M3JAJ6"/>
<evidence type="ECO:0000256" key="1">
    <source>
        <dbReference type="SAM" id="MobiDB-lite"/>
    </source>
</evidence>
<feature type="region of interest" description="Disordered" evidence="1">
    <location>
        <begin position="147"/>
        <end position="173"/>
    </location>
</feature>
<dbReference type="SUPFAM" id="SSF81698">
    <property type="entry name" value="FF domain"/>
    <property type="match status" value="1"/>
</dbReference>
<proteinExistence type="predicted"/>
<feature type="compositionally biased region" description="Acidic residues" evidence="1">
    <location>
        <begin position="152"/>
        <end position="172"/>
    </location>
</feature>
<feature type="region of interest" description="Disordered" evidence="1">
    <location>
        <begin position="99"/>
        <end position="131"/>
    </location>
</feature>
<feature type="compositionally biased region" description="Low complexity" evidence="1">
    <location>
        <begin position="99"/>
        <end position="109"/>
    </location>
</feature>
<accession>M3JAJ6</accession>
<dbReference type="EMBL" id="AOGT01000801">
    <property type="protein sequence ID" value="EMG49128.1"/>
    <property type="molecule type" value="Genomic_DNA"/>
</dbReference>
<protein>
    <recommendedName>
        <fullName evidence="4">WW domain-containing protein</fullName>
    </recommendedName>
</protein>
<evidence type="ECO:0008006" key="4">
    <source>
        <dbReference type="Google" id="ProtNLM"/>
    </source>
</evidence>
<dbReference type="InterPro" id="IPR036517">
    <property type="entry name" value="FF_domain_sf"/>
</dbReference>
<dbReference type="eggNOG" id="ENOG502SD49">
    <property type="taxonomic scope" value="Eukaryota"/>
</dbReference>
<organism evidence="2 3">
    <name type="scientific">Candida maltosa (strain Xu316)</name>
    <name type="common">Yeast</name>
    <dbReference type="NCBI Taxonomy" id="1245528"/>
    <lineage>
        <taxon>Eukaryota</taxon>
        <taxon>Fungi</taxon>
        <taxon>Dikarya</taxon>
        <taxon>Ascomycota</taxon>
        <taxon>Saccharomycotina</taxon>
        <taxon>Pichiomycetes</taxon>
        <taxon>Debaryomycetaceae</taxon>
        <taxon>Candida/Lodderomyces clade</taxon>
        <taxon>Candida</taxon>
    </lineage>
</organism>
<dbReference type="AlphaFoldDB" id="M3JAJ6"/>
<gene>
    <name evidence="2" type="ORF">G210_0177</name>
</gene>
<keyword evidence="3" id="KW-1185">Reference proteome</keyword>
<dbReference type="Gene3D" id="1.10.10.440">
    <property type="entry name" value="FF domain"/>
    <property type="match status" value="1"/>
</dbReference>
<dbReference type="Proteomes" id="UP000011777">
    <property type="component" value="Unassembled WGS sequence"/>
</dbReference>
<sequence>MKPLFTYQVPESSWYIVITDNSKHFYFNNEDKSSHWQLSDLQVEYGLDIPRFVDSINFDEIGLLMAKSRGVSFKKKEEVPKELPIDNTPKEEEIVIENIQQQEEPVQPKQKPKSILQGYSSSEEEESEDEHDINIDELTSQAIAEYQKPDEPASESEEEDNESLDLSVDEESTNTAEQDFINLLGRFSNKISIYDPWDLIEEELINEFSQNPEFFAISSKQERESIFQKWCSNQESTQNEITVPTILMKNYQISTIGSNY</sequence>
<name>M3JAJ6_CANMX</name>
<dbReference type="OMA" id="WELPNEC"/>
<evidence type="ECO:0000313" key="3">
    <source>
        <dbReference type="Proteomes" id="UP000011777"/>
    </source>
</evidence>